<comment type="caution">
    <text evidence="2">The sequence shown here is derived from an EMBL/GenBank/DDBJ whole genome shotgun (WGS) entry which is preliminary data.</text>
</comment>
<dbReference type="OrthoDB" id="684767at2759"/>
<sequence>MDNIKWRCLHFLFSKRNNCDEFQSLLDMLSEIDAKARSFYGEATLTTEVEMRMRGKNFTKILILDGFFIICYALSRSEQSSWSENNPLCTRELDWLKDWIKHDLLLTDNQIPFEVIKIILKWLNLEIDCKQLIEVMYNCLMVGYAPISDAKKSTAETKNFHHILHLYHHFIELDDGWNDNEEDVSSCIDILDNSQSPLLIPPNQNHCRNVTVERCESRSIQNGNVNNCDSIQPIGSATELEEAYVKFKLRTPNECSSPLDVKFDKQTGVLEIPLIRMTVSWKTVLENIMDFEEFTEDVETHVTAYVYFMFCLLKNKEDVRILRKKGIIQNKIGTEDDTAKFFIDLWRKSNGFINYFPRKYLFDDIKEHEKHLPNHWKTSLKAYRMKIKRNPLLSFTLLIFIFQLIQVINTIFSLIKTIKSFS</sequence>
<name>A0A0K9PL63_ZOSMR</name>
<dbReference type="Pfam" id="PF03140">
    <property type="entry name" value="DUF247"/>
    <property type="match status" value="1"/>
</dbReference>
<keyword evidence="3" id="KW-1185">Reference proteome</keyword>
<dbReference type="PANTHER" id="PTHR31170:SF25">
    <property type="entry name" value="BNAA09G04570D PROTEIN"/>
    <property type="match status" value="1"/>
</dbReference>
<evidence type="ECO:0000256" key="1">
    <source>
        <dbReference type="SAM" id="Phobius"/>
    </source>
</evidence>
<dbReference type="Proteomes" id="UP000036987">
    <property type="component" value="Unassembled WGS sequence"/>
</dbReference>
<keyword evidence="1" id="KW-0472">Membrane</keyword>
<proteinExistence type="predicted"/>
<dbReference type="AlphaFoldDB" id="A0A0K9PL63"/>
<protein>
    <submittedName>
        <fullName evidence="2">Uncharacterized protein</fullName>
    </submittedName>
</protein>
<reference evidence="3" key="1">
    <citation type="journal article" date="2016" name="Nature">
        <title>The genome of the seagrass Zostera marina reveals angiosperm adaptation to the sea.</title>
        <authorList>
            <person name="Olsen J.L."/>
            <person name="Rouze P."/>
            <person name="Verhelst B."/>
            <person name="Lin Y.-C."/>
            <person name="Bayer T."/>
            <person name="Collen J."/>
            <person name="Dattolo E."/>
            <person name="De Paoli E."/>
            <person name="Dittami S."/>
            <person name="Maumus F."/>
            <person name="Michel G."/>
            <person name="Kersting A."/>
            <person name="Lauritano C."/>
            <person name="Lohaus R."/>
            <person name="Toepel M."/>
            <person name="Tonon T."/>
            <person name="Vanneste K."/>
            <person name="Amirebrahimi M."/>
            <person name="Brakel J."/>
            <person name="Bostroem C."/>
            <person name="Chovatia M."/>
            <person name="Grimwood J."/>
            <person name="Jenkins J.W."/>
            <person name="Jueterbock A."/>
            <person name="Mraz A."/>
            <person name="Stam W.T."/>
            <person name="Tice H."/>
            <person name="Bornberg-Bauer E."/>
            <person name="Green P.J."/>
            <person name="Pearson G.A."/>
            <person name="Procaccini G."/>
            <person name="Duarte C.M."/>
            <person name="Schmutz J."/>
            <person name="Reusch T.B.H."/>
            <person name="Van de Peer Y."/>
        </authorList>
    </citation>
    <scope>NUCLEOTIDE SEQUENCE [LARGE SCALE GENOMIC DNA]</scope>
    <source>
        <strain evidence="3">cv. Finnish</strain>
    </source>
</reference>
<dbReference type="PANTHER" id="PTHR31170">
    <property type="entry name" value="BNAC04G53230D PROTEIN"/>
    <property type="match status" value="1"/>
</dbReference>
<feature type="transmembrane region" description="Helical" evidence="1">
    <location>
        <begin position="392"/>
        <end position="415"/>
    </location>
</feature>
<gene>
    <name evidence="2" type="ORF">ZOSMA_209G00310</name>
</gene>
<accession>A0A0K9PL63</accession>
<organism evidence="2 3">
    <name type="scientific">Zostera marina</name>
    <name type="common">Eelgrass</name>
    <dbReference type="NCBI Taxonomy" id="29655"/>
    <lineage>
        <taxon>Eukaryota</taxon>
        <taxon>Viridiplantae</taxon>
        <taxon>Streptophyta</taxon>
        <taxon>Embryophyta</taxon>
        <taxon>Tracheophyta</taxon>
        <taxon>Spermatophyta</taxon>
        <taxon>Magnoliopsida</taxon>
        <taxon>Liliopsida</taxon>
        <taxon>Zosteraceae</taxon>
        <taxon>Zostera</taxon>
    </lineage>
</organism>
<evidence type="ECO:0000313" key="2">
    <source>
        <dbReference type="EMBL" id="KMZ69696.1"/>
    </source>
</evidence>
<dbReference type="EMBL" id="LFYR01000756">
    <property type="protein sequence ID" value="KMZ69696.1"/>
    <property type="molecule type" value="Genomic_DNA"/>
</dbReference>
<dbReference type="OMA" id="LTTEVEM"/>
<keyword evidence="1" id="KW-0812">Transmembrane</keyword>
<keyword evidence="1" id="KW-1133">Transmembrane helix</keyword>
<dbReference type="InterPro" id="IPR004158">
    <property type="entry name" value="DUF247_pln"/>
</dbReference>
<evidence type="ECO:0000313" key="3">
    <source>
        <dbReference type="Proteomes" id="UP000036987"/>
    </source>
</evidence>